<dbReference type="SUPFAM" id="SSF55347">
    <property type="entry name" value="Glyceraldehyde-3-phosphate dehydrogenase-like, C-terminal domain"/>
    <property type="match status" value="1"/>
</dbReference>
<dbReference type="InterPro" id="IPR000683">
    <property type="entry name" value="Gfo/Idh/MocA-like_OxRdtase_N"/>
</dbReference>
<comment type="similarity">
    <text evidence="1">Belongs to the Gfo/Idh/MocA family.</text>
</comment>
<dbReference type="Gene3D" id="3.30.360.10">
    <property type="entry name" value="Dihydrodipicolinate Reductase, domain 2"/>
    <property type="match status" value="1"/>
</dbReference>
<name>A0ABR7GFA3_9FIRM</name>
<dbReference type="InterPro" id="IPR055170">
    <property type="entry name" value="GFO_IDH_MocA-like_dom"/>
</dbReference>
<proteinExistence type="inferred from homology"/>
<dbReference type="RefSeq" id="WP_186854134.1">
    <property type="nucleotide sequence ID" value="NZ_JACOPG010000002.1"/>
</dbReference>
<evidence type="ECO:0000313" key="6">
    <source>
        <dbReference type="Proteomes" id="UP000643810"/>
    </source>
</evidence>
<comment type="caution">
    <text evidence="5">The sequence shown here is derived from an EMBL/GenBank/DDBJ whole genome shotgun (WGS) entry which is preliminary data.</text>
</comment>
<dbReference type="PANTHER" id="PTHR22604:SF105">
    <property type="entry name" value="TRANS-1,2-DIHYDROBENZENE-1,2-DIOL DEHYDROGENASE"/>
    <property type="match status" value="1"/>
</dbReference>
<keyword evidence="6" id="KW-1185">Reference proteome</keyword>
<reference evidence="5 6" key="1">
    <citation type="submission" date="2020-08" db="EMBL/GenBank/DDBJ databases">
        <title>Genome public.</title>
        <authorList>
            <person name="Liu C."/>
            <person name="Sun Q."/>
        </authorList>
    </citation>
    <scope>NUCLEOTIDE SEQUENCE [LARGE SCALE GENOMIC DNA]</scope>
    <source>
        <strain evidence="5 6">NSJ-9</strain>
    </source>
</reference>
<dbReference type="EMBL" id="JACOPG010000002">
    <property type="protein sequence ID" value="MBC5686122.1"/>
    <property type="molecule type" value="Genomic_DNA"/>
</dbReference>
<feature type="domain" description="Gfo/Idh/MocA-like oxidoreductase N-terminal" evidence="3">
    <location>
        <begin position="2"/>
        <end position="118"/>
    </location>
</feature>
<feature type="domain" description="GFO/IDH/MocA-like oxidoreductase" evidence="4">
    <location>
        <begin position="127"/>
        <end position="241"/>
    </location>
</feature>
<dbReference type="InterPro" id="IPR050984">
    <property type="entry name" value="Gfo/Idh/MocA_domain"/>
</dbReference>
<keyword evidence="2" id="KW-0560">Oxidoreductase</keyword>
<accession>A0ABR7GFA3</accession>
<protein>
    <submittedName>
        <fullName evidence="5">Gfo/Idh/MocA family oxidoreductase</fullName>
    </submittedName>
</protein>
<dbReference type="SUPFAM" id="SSF51735">
    <property type="entry name" value="NAD(P)-binding Rossmann-fold domains"/>
    <property type="match status" value="1"/>
</dbReference>
<dbReference type="Pfam" id="PF22725">
    <property type="entry name" value="GFO_IDH_MocA_C3"/>
    <property type="match status" value="1"/>
</dbReference>
<evidence type="ECO:0000313" key="5">
    <source>
        <dbReference type="EMBL" id="MBC5686122.1"/>
    </source>
</evidence>
<dbReference type="Proteomes" id="UP000643810">
    <property type="component" value="Unassembled WGS sequence"/>
</dbReference>
<dbReference type="InterPro" id="IPR036291">
    <property type="entry name" value="NAD(P)-bd_dom_sf"/>
</dbReference>
<evidence type="ECO:0000256" key="2">
    <source>
        <dbReference type="ARBA" id="ARBA00023002"/>
    </source>
</evidence>
<dbReference type="Gene3D" id="3.40.50.720">
    <property type="entry name" value="NAD(P)-binding Rossmann-like Domain"/>
    <property type="match status" value="1"/>
</dbReference>
<dbReference type="Pfam" id="PF01408">
    <property type="entry name" value="GFO_IDH_MocA"/>
    <property type="match status" value="1"/>
</dbReference>
<gene>
    <name evidence="5" type="ORF">H8R94_05805</name>
</gene>
<evidence type="ECO:0000259" key="3">
    <source>
        <dbReference type="Pfam" id="PF01408"/>
    </source>
</evidence>
<organism evidence="5 6">
    <name type="scientific">Roseburia lenta</name>
    <dbReference type="NCBI Taxonomy" id="2763061"/>
    <lineage>
        <taxon>Bacteria</taxon>
        <taxon>Bacillati</taxon>
        <taxon>Bacillota</taxon>
        <taxon>Clostridia</taxon>
        <taxon>Lachnospirales</taxon>
        <taxon>Lachnospiraceae</taxon>
        <taxon>Roseburia</taxon>
    </lineage>
</organism>
<dbReference type="PANTHER" id="PTHR22604">
    <property type="entry name" value="OXIDOREDUCTASES"/>
    <property type="match status" value="1"/>
</dbReference>
<sequence>MIRLGIIGTGRIAKRFVYDAWQGLDVEIVGVYNPHMESAEKFCAENHVKAAYSDWNLFIHAIEAVYVASPLGTHAEYAKKALEAGIHVLCEKPMVVSGAQAEELFALADEQQCVLMEGIKTAYSPGYKKLRELLEEKPIGEIRDVEACFTKLVKPGLREWTHLEDCGSMTELGSYGCFAVLSILGEDYVESHHVSLRNENGVDIFTKVFFSYHSYATGLVKSGIGVKSEGELLISGTKGYILVKAPWWMPKCIEVHFEDANKTQKYTCEYVGNGLQYELEHFVKRIKGTQMASGVTKEQSIKIAYIMEEFLRQEKDYRIVRK</sequence>
<evidence type="ECO:0000256" key="1">
    <source>
        <dbReference type="ARBA" id="ARBA00010928"/>
    </source>
</evidence>
<evidence type="ECO:0000259" key="4">
    <source>
        <dbReference type="Pfam" id="PF22725"/>
    </source>
</evidence>